<dbReference type="InterPro" id="IPR029479">
    <property type="entry name" value="Nitroreductase"/>
</dbReference>
<proteinExistence type="predicted"/>
<dbReference type="EMBL" id="MCFJ01000005">
    <property type="protein sequence ID" value="ORY66128.1"/>
    <property type="molecule type" value="Genomic_DNA"/>
</dbReference>
<dbReference type="AlphaFoldDB" id="A0A1Y2E3J9"/>
<evidence type="ECO:0000313" key="2">
    <source>
        <dbReference type="EMBL" id="ORY66128.1"/>
    </source>
</evidence>
<sequence length="219" mass="24116">MILDEVQLSRHHGQFYLSKPISQGILDDALNSASRCPCRPSTDVWRLYLVTDDALTRLKSALSKEVSSSTDTTVQTLTGSLKDTNSELGAVFDGVGRDERRGETETHRRVTKANFEFFGAPVGAILTMKKEVNHLEVMGVGMYLQSFLRALAEMEVGSCVAASIAAYQEVVKREVGIAEDLEVVFGIAIGHQDHEAGVKYVLGPREAAKMNHRVTFWVT</sequence>
<protein>
    <submittedName>
        <fullName evidence="2">Nitroreductase-like protein</fullName>
    </submittedName>
</protein>
<reference evidence="2 3" key="1">
    <citation type="submission" date="2016-07" db="EMBL/GenBank/DDBJ databases">
        <title>Pervasive Adenine N6-methylation of Active Genes in Fungi.</title>
        <authorList>
            <consortium name="DOE Joint Genome Institute"/>
            <person name="Mondo S.J."/>
            <person name="Dannebaum R.O."/>
            <person name="Kuo R.C."/>
            <person name="Labutti K."/>
            <person name="Haridas S."/>
            <person name="Kuo A."/>
            <person name="Salamov A."/>
            <person name="Ahrendt S.R."/>
            <person name="Lipzen A."/>
            <person name="Sullivan W."/>
            <person name="Andreopoulos W.B."/>
            <person name="Clum A."/>
            <person name="Lindquist E."/>
            <person name="Daum C."/>
            <person name="Ramamoorthy G.K."/>
            <person name="Gryganskyi A."/>
            <person name="Culley D."/>
            <person name="Magnuson J.K."/>
            <person name="James T.Y."/>
            <person name="O'Malley M.A."/>
            <person name="Stajich J.E."/>
            <person name="Spatafora J.W."/>
            <person name="Visel A."/>
            <person name="Grigoriev I.V."/>
        </authorList>
    </citation>
    <scope>NUCLEOTIDE SEQUENCE [LARGE SCALE GENOMIC DNA]</scope>
    <source>
        <strain evidence="2 3">CBS 129021</strain>
    </source>
</reference>
<dbReference type="Proteomes" id="UP000193689">
    <property type="component" value="Unassembled WGS sequence"/>
</dbReference>
<dbReference type="GeneID" id="63771884"/>
<dbReference type="InterPro" id="IPR000415">
    <property type="entry name" value="Nitroreductase-like"/>
</dbReference>
<dbReference type="RefSeq" id="XP_040717092.1">
    <property type="nucleotide sequence ID" value="XM_040855672.1"/>
</dbReference>
<evidence type="ECO:0000259" key="1">
    <source>
        <dbReference type="Pfam" id="PF00881"/>
    </source>
</evidence>
<dbReference type="Pfam" id="PF00881">
    <property type="entry name" value="Nitroreductase"/>
    <property type="match status" value="1"/>
</dbReference>
<feature type="domain" description="Nitroreductase" evidence="1">
    <location>
        <begin position="15"/>
        <end position="191"/>
    </location>
</feature>
<dbReference type="STRING" id="1141098.A0A1Y2E3J9"/>
<dbReference type="GO" id="GO:0016491">
    <property type="term" value="F:oxidoreductase activity"/>
    <property type="evidence" value="ECO:0007669"/>
    <property type="project" value="InterPro"/>
</dbReference>
<gene>
    <name evidence="2" type="ORF">BCR38DRAFT_339059</name>
</gene>
<dbReference type="Gene3D" id="3.40.109.10">
    <property type="entry name" value="NADH Oxidase"/>
    <property type="match status" value="1"/>
</dbReference>
<evidence type="ECO:0000313" key="3">
    <source>
        <dbReference type="Proteomes" id="UP000193689"/>
    </source>
</evidence>
<dbReference type="SUPFAM" id="SSF55469">
    <property type="entry name" value="FMN-dependent nitroreductase-like"/>
    <property type="match status" value="1"/>
</dbReference>
<dbReference type="InParanoid" id="A0A1Y2E3J9"/>
<dbReference type="OrthoDB" id="41362at2759"/>
<name>A0A1Y2E3J9_9PEZI</name>
<comment type="caution">
    <text evidence="2">The sequence shown here is derived from an EMBL/GenBank/DDBJ whole genome shotgun (WGS) entry which is preliminary data.</text>
</comment>
<organism evidence="2 3">
    <name type="scientific">Pseudomassariella vexata</name>
    <dbReference type="NCBI Taxonomy" id="1141098"/>
    <lineage>
        <taxon>Eukaryota</taxon>
        <taxon>Fungi</taxon>
        <taxon>Dikarya</taxon>
        <taxon>Ascomycota</taxon>
        <taxon>Pezizomycotina</taxon>
        <taxon>Sordariomycetes</taxon>
        <taxon>Xylariomycetidae</taxon>
        <taxon>Amphisphaeriales</taxon>
        <taxon>Pseudomassariaceae</taxon>
        <taxon>Pseudomassariella</taxon>
    </lineage>
</organism>
<keyword evidence="3" id="KW-1185">Reference proteome</keyword>
<accession>A0A1Y2E3J9</accession>